<dbReference type="Pfam" id="PF25198">
    <property type="entry name" value="Spore_GerAC_N"/>
    <property type="match status" value="1"/>
</dbReference>
<dbReference type="InterPro" id="IPR046953">
    <property type="entry name" value="Spore_GerAC-like_C"/>
</dbReference>
<reference evidence="11 12" key="2">
    <citation type="journal article" date="2012" name="Stand. Genomic Sci.">
        <title>Complete genome sequence of the sulfate-reducing firmicute Desulfotomaculum ruminis type strain (DL(T)).</title>
        <authorList>
            <person name="Spring S."/>
            <person name="Visser M."/>
            <person name="Lu M."/>
            <person name="Copeland A."/>
            <person name="Lapidus A."/>
            <person name="Lucas S."/>
            <person name="Cheng J.F."/>
            <person name="Han C."/>
            <person name="Tapia R."/>
            <person name="Goodwin L.A."/>
            <person name="Pitluck S."/>
            <person name="Ivanova N."/>
            <person name="Land M."/>
            <person name="Hauser L."/>
            <person name="Larimer F."/>
            <person name="Rohde M."/>
            <person name="Goker M."/>
            <person name="Detter J.C."/>
            <person name="Kyrpides N.C."/>
            <person name="Woyke T."/>
            <person name="Schaap P.J."/>
            <person name="Plugge C.M."/>
            <person name="Muyzer G."/>
            <person name="Kuever J."/>
            <person name="Pereira I.A."/>
            <person name="Parshina S.N."/>
            <person name="Bernier-Latmani R."/>
            <person name="Stams A.J."/>
            <person name="Klenk H.P."/>
        </authorList>
    </citation>
    <scope>NUCLEOTIDE SEQUENCE [LARGE SCALE GENOMIC DNA]</scope>
    <source>
        <strain evidence="12">ATCC 23193 / DSM 2154 / NCIB 8452 / DL</strain>
    </source>
</reference>
<comment type="similarity">
    <text evidence="2">Belongs to the GerABKC lipoprotein family.</text>
</comment>
<name>F6DPV3_DESRL</name>
<gene>
    <name evidence="11" type="ordered locus">Desru_2565</name>
</gene>
<dbReference type="HOGENOM" id="CLU_051140_0_2_9"/>
<dbReference type="eggNOG" id="ENOG502ZYKQ">
    <property type="taxonomic scope" value="Bacteria"/>
</dbReference>
<dbReference type="RefSeq" id="WP_013842548.1">
    <property type="nucleotide sequence ID" value="NC_015589.1"/>
</dbReference>
<keyword evidence="5" id="KW-0472">Membrane</keyword>
<evidence type="ECO:0000256" key="1">
    <source>
        <dbReference type="ARBA" id="ARBA00004635"/>
    </source>
</evidence>
<evidence type="ECO:0000256" key="7">
    <source>
        <dbReference type="ARBA" id="ARBA00023288"/>
    </source>
</evidence>
<evidence type="ECO:0000313" key="11">
    <source>
        <dbReference type="EMBL" id="AEG60792.1"/>
    </source>
</evidence>
<dbReference type="InterPro" id="IPR038501">
    <property type="entry name" value="Spore_GerAC_C_sf"/>
</dbReference>
<evidence type="ECO:0000259" key="9">
    <source>
        <dbReference type="Pfam" id="PF05504"/>
    </source>
</evidence>
<keyword evidence="7" id="KW-0449">Lipoprotein</keyword>
<dbReference type="Proteomes" id="UP000009234">
    <property type="component" value="Chromosome"/>
</dbReference>
<evidence type="ECO:0000256" key="8">
    <source>
        <dbReference type="SAM" id="SignalP"/>
    </source>
</evidence>
<evidence type="ECO:0000256" key="5">
    <source>
        <dbReference type="ARBA" id="ARBA00023136"/>
    </source>
</evidence>
<evidence type="ECO:0000256" key="6">
    <source>
        <dbReference type="ARBA" id="ARBA00023139"/>
    </source>
</evidence>
<feature type="domain" description="Spore germination GerAC-like C-terminal" evidence="9">
    <location>
        <begin position="201"/>
        <end position="367"/>
    </location>
</feature>
<dbReference type="KEGG" id="dru:Desru_2565"/>
<dbReference type="Pfam" id="PF05504">
    <property type="entry name" value="Spore_GerAC"/>
    <property type="match status" value="1"/>
</dbReference>
<dbReference type="EMBL" id="CP002780">
    <property type="protein sequence ID" value="AEG60792.1"/>
    <property type="molecule type" value="Genomic_DNA"/>
</dbReference>
<dbReference type="AlphaFoldDB" id="F6DPV3"/>
<feature type="chain" id="PRO_5003335045" evidence="8">
    <location>
        <begin position="24"/>
        <end position="370"/>
    </location>
</feature>
<proteinExistence type="inferred from homology"/>
<keyword evidence="4 8" id="KW-0732">Signal</keyword>
<keyword evidence="6" id="KW-0564">Palmitate</keyword>
<evidence type="ECO:0000259" key="10">
    <source>
        <dbReference type="Pfam" id="PF25198"/>
    </source>
</evidence>
<keyword evidence="12" id="KW-1185">Reference proteome</keyword>
<dbReference type="PANTHER" id="PTHR35789:SF1">
    <property type="entry name" value="SPORE GERMINATION PROTEIN B3"/>
    <property type="match status" value="1"/>
</dbReference>
<dbReference type="PANTHER" id="PTHR35789">
    <property type="entry name" value="SPORE GERMINATION PROTEIN B3"/>
    <property type="match status" value="1"/>
</dbReference>
<dbReference type="InterPro" id="IPR057336">
    <property type="entry name" value="GerAC_N"/>
</dbReference>
<dbReference type="GO" id="GO:0009847">
    <property type="term" value="P:spore germination"/>
    <property type="evidence" value="ECO:0007669"/>
    <property type="project" value="InterPro"/>
</dbReference>
<keyword evidence="3" id="KW-0309">Germination</keyword>
<dbReference type="OrthoDB" id="1949745at2"/>
<evidence type="ECO:0000256" key="2">
    <source>
        <dbReference type="ARBA" id="ARBA00007886"/>
    </source>
</evidence>
<dbReference type="PROSITE" id="PS51257">
    <property type="entry name" value="PROKAR_LIPOPROTEIN"/>
    <property type="match status" value="1"/>
</dbReference>
<dbReference type="Gene3D" id="3.30.300.210">
    <property type="entry name" value="Nutrient germinant receptor protein C, domain 3"/>
    <property type="match status" value="1"/>
</dbReference>
<evidence type="ECO:0000256" key="4">
    <source>
        <dbReference type="ARBA" id="ARBA00022729"/>
    </source>
</evidence>
<dbReference type="NCBIfam" id="TIGR02887">
    <property type="entry name" value="spore_ger_x_C"/>
    <property type="match status" value="1"/>
</dbReference>
<accession>F6DPV3</accession>
<feature type="domain" description="Spore germination protein N-terminal" evidence="10">
    <location>
        <begin position="22"/>
        <end position="192"/>
    </location>
</feature>
<sequence length="370" mass="42172">MRKSGLLFLLLLMMVFTTGCWDATDVNDLYIPFVAGYDYVGKNEQERYAMSINFPVFNRGAQVQSDVMTLEGETMGETRIDRGNKSSRKMAIGDLRAVLLSENLASRGTEEVFDLLFRGPQFTNTISLAVSEGKASDILNIKPKHYQTVGQNVIEILRNADKSNFTPCEDLHSFRVDVLTPGFNPVLPILRIHDQDRLEISGAALFKKYKMVAKINKEDMRVLTWLRGKETQGDILFELEDEQGEVKKVTFEGVNSRSVKAKMEKEHPFFEIQIKLKGSVIEDVGEFPFASKEENIQRAEKALEDKIQKQCSVFLNDLQNQYRLDAILLGKYARYKWPSLVEKEDWDEVFCNSVIQVKVEVKIQSTGEVA</sequence>
<evidence type="ECO:0000256" key="3">
    <source>
        <dbReference type="ARBA" id="ARBA00022544"/>
    </source>
</evidence>
<dbReference type="STRING" id="696281.Desru_2565"/>
<feature type="signal peptide" evidence="8">
    <location>
        <begin position="1"/>
        <end position="23"/>
    </location>
</feature>
<organism evidence="11 12">
    <name type="scientific">Desulforamulus ruminis (strain ATCC 23193 / DSM 2154 / NCIMB 8452 / DL)</name>
    <name type="common">Desulfotomaculum ruminis</name>
    <dbReference type="NCBI Taxonomy" id="696281"/>
    <lineage>
        <taxon>Bacteria</taxon>
        <taxon>Bacillati</taxon>
        <taxon>Bacillota</taxon>
        <taxon>Clostridia</taxon>
        <taxon>Eubacteriales</taxon>
        <taxon>Peptococcaceae</taxon>
        <taxon>Desulforamulus</taxon>
    </lineage>
</organism>
<evidence type="ECO:0000313" key="12">
    <source>
        <dbReference type="Proteomes" id="UP000009234"/>
    </source>
</evidence>
<dbReference type="InterPro" id="IPR008844">
    <property type="entry name" value="Spore_GerAC-like"/>
</dbReference>
<comment type="subcellular location">
    <subcellularLocation>
        <location evidence="1">Membrane</location>
        <topology evidence="1">Lipid-anchor</topology>
    </subcellularLocation>
</comment>
<reference evidence="12" key="1">
    <citation type="submission" date="2011-05" db="EMBL/GenBank/DDBJ databases">
        <title>Complete sequence of Desulfotomaculum ruminis DSM 2154.</title>
        <authorList>
            <person name="Lucas S."/>
            <person name="Copeland A."/>
            <person name="Lapidus A."/>
            <person name="Cheng J.-F."/>
            <person name="Goodwin L."/>
            <person name="Pitluck S."/>
            <person name="Lu M."/>
            <person name="Detter J.C."/>
            <person name="Han C."/>
            <person name="Tapia R."/>
            <person name="Land M."/>
            <person name="Hauser L."/>
            <person name="Kyrpides N."/>
            <person name="Ivanova N."/>
            <person name="Mikhailova N."/>
            <person name="Pagani I."/>
            <person name="Stams A.J.M."/>
            <person name="Plugge C.M."/>
            <person name="Muyzer G."/>
            <person name="Kuever J."/>
            <person name="Parshina S.N."/>
            <person name="Ivanova A.E."/>
            <person name="Nazina T.N."/>
            <person name="Brambilla E."/>
            <person name="Spring S."/>
            <person name="Klenk H.-P."/>
            <person name="Woyke T."/>
        </authorList>
    </citation>
    <scope>NUCLEOTIDE SEQUENCE [LARGE SCALE GENOMIC DNA]</scope>
    <source>
        <strain evidence="12">ATCC 23193 / DSM 2154 / NCIB 8452 / DL</strain>
    </source>
</reference>
<protein>
    <submittedName>
        <fullName evidence="11">Germination protein, Ger(X)C family</fullName>
    </submittedName>
</protein>
<dbReference type="GO" id="GO:0016020">
    <property type="term" value="C:membrane"/>
    <property type="evidence" value="ECO:0007669"/>
    <property type="project" value="UniProtKB-SubCell"/>
</dbReference>